<dbReference type="PANTHER" id="PTHR33389:SF18">
    <property type="entry name" value="OS01G0677900 PROTEIN"/>
    <property type="match status" value="1"/>
</dbReference>
<evidence type="ECO:0000259" key="1">
    <source>
        <dbReference type="Pfam" id="PF25333"/>
    </source>
</evidence>
<gene>
    <name evidence="2" type="ORF">FRX31_013306</name>
</gene>
<name>A0A7J6WJF8_THATH</name>
<evidence type="ECO:0000313" key="2">
    <source>
        <dbReference type="EMBL" id="KAF5197108.1"/>
    </source>
</evidence>
<dbReference type="PANTHER" id="PTHR33389">
    <property type="entry name" value="FAMILY PROTEIN, PUTATIVE (DUF2921)-RELATED"/>
    <property type="match status" value="1"/>
</dbReference>
<organism evidence="2 3">
    <name type="scientific">Thalictrum thalictroides</name>
    <name type="common">Rue-anemone</name>
    <name type="synonym">Anemone thalictroides</name>
    <dbReference type="NCBI Taxonomy" id="46969"/>
    <lineage>
        <taxon>Eukaryota</taxon>
        <taxon>Viridiplantae</taxon>
        <taxon>Streptophyta</taxon>
        <taxon>Embryophyta</taxon>
        <taxon>Tracheophyta</taxon>
        <taxon>Spermatophyta</taxon>
        <taxon>Magnoliopsida</taxon>
        <taxon>Ranunculales</taxon>
        <taxon>Ranunculaceae</taxon>
        <taxon>Thalictroideae</taxon>
        <taxon>Thalictrum</taxon>
    </lineage>
</organism>
<feature type="domain" description="DUF2921" evidence="1">
    <location>
        <begin position="1"/>
        <end position="158"/>
    </location>
</feature>
<dbReference type="InterPro" id="IPR057425">
    <property type="entry name" value="DUF2921_N"/>
</dbReference>
<dbReference type="OrthoDB" id="1751867at2759"/>
<accession>A0A7J6WJF8</accession>
<evidence type="ECO:0000313" key="3">
    <source>
        <dbReference type="Proteomes" id="UP000554482"/>
    </source>
</evidence>
<dbReference type="Pfam" id="PF25333">
    <property type="entry name" value="DUF2921_N"/>
    <property type="match status" value="1"/>
</dbReference>
<sequence length="162" mass="18052">MKFNMKVRNKQGINAWGYLVPFSVGDQFYERNMEISMGYGVKVAETPKASVQINGNLSSLLNVSYSIRLTPDYTVRGALFSTNVSLNLDTPVYISAEGIYNTETGNLCMFGCRHLKSSLNHSVECEIFINVQFRSLDSKSKEYVKGTIENTREGSDPGPSLL</sequence>
<proteinExistence type="predicted"/>
<dbReference type="EMBL" id="JABWDY010015092">
    <property type="protein sequence ID" value="KAF5197108.1"/>
    <property type="molecule type" value="Genomic_DNA"/>
</dbReference>
<protein>
    <submittedName>
        <fullName evidence="2">Putative DUF2921 family protein</fullName>
    </submittedName>
</protein>
<keyword evidence="3" id="KW-1185">Reference proteome</keyword>
<dbReference type="Proteomes" id="UP000554482">
    <property type="component" value="Unassembled WGS sequence"/>
</dbReference>
<reference evidence="2 3" key="1">
    <citation type="submission" date="2020-06" db="EMBL/GenBank/DDBJ databases">
        <title>Transcriptomic and genomic resources for Thalictrum thalictroides and T. hernandezii: Facilitating candidate gene discovery in an emerging model plant lineage.</title>
        <authorList>
            <person name="Arias T."/>
            <person name="Riano-Pachon D.M."/>
            <person name="Di Stilio V.S."/>
        </authorList>
    </citation>
    <scope>NUCLEOTIDE SEQUENCE [LARGE SCALE GENOMIC DNA]</scope>
    <source>
        <strain evidence="3">cv. WT478/WT964</strain>
        <tissue evidence="2">Leaves</tissue>
    </source>
</reference>
<dbReference type="AlphaFoldDB" id="A0A7J6WJF8"/>
<comment type="caution">
    <text evidence="2">The sequence shown here is derived from an EMBL/GenBank/DDBJ whole genome shotgun (WGS) entry which is preliminary data.</text>
</comment>